<accession>B0SWP6</accession>
<evidence type="ECO:0000256" key="2">
    <source>
        <dbReference type="ARBA" id="ARBA00012438"/>
    </source>
</evidence>
<evidence type="ECO:0000256" key="10">
    <source>
        <dbReference type="ARBA" id="ARBA00068150"/>
    </source>
</evidence>
<dbReference type="InterPro" id="IPR007892">
    <property type="entry name" value="CHASE4"/>
</dbReference>
<evidence type="ECO:0000256" key="8">
    <source>
        <dbReference type="ARBA" id="ARBA00023012"/>
    </source>
</evidence>
<dbReference type="PRINTS" id="PR00344">
    <property type="entry name" value="BCTRLSENSOR"/>
</dbReference>
<dbReference type="PROSITE" id="PS50110">
    <property type="entry name" value="RESPONSE_REGULATORY"/>
    <property type="match status" value="1"/>
</dbReference>
<evidence type="ECO:0000259" key="13">
    <source>
        <dbReference type="PROSITE" id="PS50110"/>
    </source>
</evidence>
<dbReference type="FunFam" id="1.10.287.130:FF:000002">
    <property type="entry name" value="Two-component osmosensing histidine kinase"/>
    <property type="match status" value="1"/>
</dbReference>
<dbReference type="GO" id="GO:0005524">
    <property type="term" value="F:ATP binding"/>
    <property type="evidence" value="ECO:0007669"/>
    <property type="project" value="UniProtKB-KW"/>
</dbReference>
<dbReference type="SUPFAM" id="SSF47384">
    <property type="entry name" value="Homodimeric domain of signal transducing histidine kinase"/>
    <property type="match status" value="1"/>
</dbReference>
<dbReference type="SMART" id="SM00387">
    <property type="entry name" value="HATPase_c"/>
    <property type="match status" value="1"/>
</dbReference>
<evidence type="ECO:0000259" key="12">
    <source>
        <dbReference type="PROSITE" id="PS50109"/>
    </source>
</evidence>
<dbReference type="InterPro" id="IPR001789">
    <property type="entry name" value="Sig_transdc_resp-reg_receiver"/>
</dbReference>
<dbReference type="InterPro" id="IPR003594">
    <property type="entry name" value="HATPase_dom"/>
</dbReference>
<dbReference type="GO" id="GO:0000155">
    <property type="term" value="F:phosphorelay sensor kinase activity"/>
    <property type="evidence" value="ECO:0007669"/>
    <property type="project" value="InterPro"/>
</dbReference>
<dbReference type="SUPFAM" id="SSF55874">
    <property type="entry name" value="ATPase domain of HSP90 chaperone/DNA topoisomerase II/histidine kinase"/>
    <property type="match status" value="1"/>
</dbReference>
<evidence type="ECO:0000313" key="14">
    <source>
        <dbReference type="EMBL" id="ABZ71674.1"/>
    </source>
</evidence>
<dbReference type="AlphaFoldDB" id="B0SWP6"/>
<dbReference type="CDD" id="cd16922">
    <property type="entry name" value="HATPase_EvgS-ArcB-TorS-like"/>
    <property type="match status" value="1"/>
</dbReference>
<dbReference type="Pfam" id="PF02518">
    <property type="entry name" value="HATPase_c"/>
    <property type="match status" value="1"/>
</dbReference>
<dbReference type="Pfam" id="PF05228">
    <property type="entry name" value="CHASE4"/>
    <property type="match status" value="1"/>
</dbReference>
<keyword evidence="5" id="KW-0547">Nucleotide-binding</keyword>
<dbReference type="STRING" id="366602.Caul_2547"/>
<sequence precursor="true">MDALPAGRRAVRSLLALGAIVVTIVVLGGGALLAFAAGAVDRLQAREEQVVVEQTVSRALGQLTSDVTAAAVWNQAYERLRPGLDAAWMDAEIGSYYANNRGDDLTVALGPDDEPFYAWSGQGRVAPRSQSEILRAARTLVASIRRQEASIGQAARPTDPNAATVAQTAQGVVRSGGQTYLVAVSAVMPETAGSPRRAGPAVVVLCAQRADLHLLPALIHEMRIREPRIQATPATVAGAVALRDPDGRPLGWLVWDPKQPGLEVVRQIAPLVLPGVLLLMVAGLALALRVRQVLRELHASEAGQKAAMADVVEARDRAERASLAKSQFLANMSHEIRTPLNGVLGMAQVMERSGLGSPHREHLKIIRDSGETLLAILNDVLDLSKIEAGRFELDDHVFDLAETIGAACRPFALLARQKDVAFVKDIAPDALGAWCGDSVRLRQVLSNLASNAVKFTHEGQIRLTVGATSEGLTFTLTDTGIGIAPDRIASLFEKFVQADSSTTRRFGGTGLGLAISRELVERMGGTLRMDSAPGKGSTFVFRLPFERVGAVDYLAPAPEEGDIRSLRILAAEDNLTNQFILRALLESAGVDLHTVANGREAVDAFHADADAYAYDLILMDVQMPVMNGVEAARAIRERESQHSLSPTPILALSANVMSHQLDEYARAGMDGVVAKPLDAGKLIEAIAAAVKRGATEAA</sequence>
<dbReference type="PROSITE" id="PS50109">
    <property type="entry name" value="HIS_KIN"/>
    <property type="match status" value="1"/>
</dbReference>
<evidence type="ECO:0000256" key="5">
    <source>
        <dbReference type="ARBA" id="ARBA00022741"/>
    </source>
</evidence>
<comment type="subunit">
    <text evidence="9">At low DSF concentrations, interacts with RpfF.</text>
</comment>
<evidence type="ECO:0000256" key="1">
    <source>
        <dbReference type="ARBA" id="ARBA00000085"/>
    </source>
</evidence>
<protein>
    <recommendedName>
        <fullName evidence="10">Sensory/regulatory protein RpfC</fullName>
        <ecNumber evidence="2">2.7.13.3</ecNumber>
    </recommendedName>
</protein>
<feature type="domain" description="Response regulatory" evidence="13">
    <location>
        <begin position="567"/>
        <end position="690"/>
    </location>
</feature>
<gene>
    <name evidence="14" type="ordered locus">Caul_2547</name>
</gene>
<keyword evidence="7" id="KW-0067">ATP-binding</keyword>
<dbReference type="Pfam" id="PF00512">
    <property type="entry name" value="HisKA"/>
    <property type="match status" value="1"/>
</dbReference>
<dbReference type="InterPro" id="IPR036097">
    <property type="entry name" value="HisK_dim/P_sf"/>
</dbReference>
<keyword evidence="4 14" id="KW-0808">Transferase</keyword>
<dbReference type="EC" id="2.7.13.3" evidence="2"/>
<dbReference type="InterPro" id="IPR005467">
    <property type="entry name" value="His_kinase_dom"/>
</dbReference>
<evidence type="ECO:0000256" key="6">
    <source>
        <dbReference type="ARBA" id="ARBA00022777"/>
    </source>
</evidence>
<dbReference type="Gene3D" id="1.10.287.130">
    <property type="match status" value="1"/>
</dbReference>
<keyword evidence="6 14" id="KW-0418">Kinase</keyword>
<keyword evidence="3 11" id="KW-0597">Phosphoprotein</keyword>
<evidence type="ECO:0000256" key="3">
    <source>
        <dbReference type="ARBA" id="ARBA00022553"/>
    </source>
</evidence>
<dbReference type="EMBL" id="CP000927">
    <property type="protein sequence ID" value="ABZ71674.1"/>
    <property type="molecule type" value="Genomic_DNA"/>
</dbReference>
<proteinExistence type="predicted"/>
<dbReference type="InterPro" id="IPR003661">
    <property type="entry name" value="HisK_dim/P_dom"/>
</dbReference>
<dbReference type="HOGENOM" id="CLU_000445_114_70_5"/>
<evidence type="ECO:0000256" key="7">
    <source>
        <dbReference type="ARBA" id="ARBA00022840"/>
    </source>
</evidence>
<dbReference type="eggNOG" id="COG2205">
    <property type="taxonomic scope" value="Bacteria"/>
</dbReference>
<keyword evidence="8" id="KW-0902">Two-component regulatory system</keyword>
<dbReference type="InterPro" id="IPR011006">
    <property type="entry name" value="CheY-like_superfamily"/>
</dbReference>
<feature type="modified residue" description="4-aspartylphosphate" evidence="11">
    <location>
        <position position="620"/>
    </location>
</feature>
<comment type="catalytic activity">
    <reaction evidence="1">
        <text>ATP + protein L-histidine = ADP + protein N-phospho-L-histidine.</text>
        <dbReference type="EC" id="2.7.13.3"/>
    </reaction>
</comment>
<dbReference type="SMART" id="SM00388">
    <property type="entry name" value="HisKA"/>
    <property type="match status" value="1"/>
</dbReference>
<dbReference type="PANTHER" id="PTHR45339">
    <property type="entry name" value="HYBRID SIGNAL TRANSDUCTION HISTIDINE KINASE J"/>
    <property type="match status" value="1"/>
</dbReference>
<dbReference type="SMART" id="SM00448">
    <property type="entry name" value="REC"/>
    <property type="match status" value="1"/>
</dbReference>
<organism evidence="14">
    <name type="scientific">Caulobacter sp. (strain K31)</name>
    <dbReference type="NCBI Taxonomy" id="366602"/>
    <lineage>
        <taxon>Bacteria</taxon>
        <taxon>Pseudomonadati</taxon>
        <taxon>Pseudomonadota</taxon>
        <taxon>Alphaproteobacteria</taxon>
        <taxon>Caulobacterales</taxon>
        <taxon>Caulobacteraceae</taxon>
        <taxon>Caulobacter</taxon>
    </lineage>
</organism>
<dbReference type="Gene3D" id="3.40.50.2300">
    <property type="match status" value="1"/>
</dbReference>
<reference evidence="14" key="1">
    <citation type="submission" date="2008-01" db="EMBL/GenBank/DDBJ databases">
        <title>Complete sequence of chromosome of Caulobacter sp. K31.</title>
        <authorList>
            <consortium name="US DOE Joint Genome Institute"/>
            <person name="Copeland A."/>
            <person name="Lucas S."/>
            <person name="Lapidus A."/>
            <person name="Barry K."/>
            <person name="Glavina del Rio T."/>
            <person name="Dalin E."/>
            <person name="Tice H."/>
            <person name="Pitluck S."/>
            <person name="Bruce D."/>
            <person name="Goodwin L."/>
            <person name="Thompson L.S."/>
            <person name="Brettin T."/>
            <person name="Detter J.C."/>
            <person name="Han C."/>
            <person name="Schmutz J."/>
            <person name="Larimer F."/>
            <person name="Land M."/>
            <person name="Hauser L."/>
            <person name="Kyrpides N."/>
            <person name="Kim E."/>
            <person name="Stephens C."/>
            <person name="Richardson P."/>
        </authorList>
    </citation>
    <scope>NUCLEOTIDE SEQUENCE [LARGE SCALE GENOMIC DNA]</scope>
    <source>
        <strain evidence="14">K31</strain>
    </source>
</reference>
<dbReference type="InterPro" id="IPR004358">
    <property type="entry name" value="Sig_transdc_His_kin-like_C"/>
</dbReference>
<dbReference type="CDD" id="cd00082">
    <property type="entry name" value="HisKA"/>
    <property type="match status" value="1"/>
</dbReference>
<evidence type="ECO:0000256" key="11">
    <source>
        <dbReference type="PROSITE-ProRule" id="PRU00169"/>
    </source>
</evidence>
<dbReference type="SUPFAM" id="SSF52172">
    <property type="entry name" value="CheY-like"/>
    <property type="match status" value="1"/>
</dbReference>
<dbReference type="InterPro" id="IPR036890">
    <property type="entry name" value="HATPase_C_sf"/>
</dbReference>
<dbReference type="CDD" id="cd17546">
    <property type="entry name" value="REC_hyHK_CKI1_RcsC-like"/>
    <property type="match status" value="1"/>
</dbReference>
<evidence type="ECO:0000256" key="4">
    <source>
        <dbReference type="ARBA" id="ARBA00022679"/>
    </source>
</evidence>
<name>B0SWP6_CAUSK</name>
<feature type="domain" description="Histidine kinase" evidence="12">
    <location>
        <begin position="331"/>
        <end position="547"/>
    </location>
</feature>
<dbReference type="FunFam" id="3.30.565.10:FF:000010">
    <property type="entry name" value="Sensor histidine kinase RcsC"/>
    <property type="match status" value="1"/>
</dbReference>
<evidence type="ECO:0000256" key="9">
    <source>
        <dbReference type="ARBA" id="ARBA00064003"/>
    </source>
</evidence>
<dbReference type="KEGG" id="cak:Caul_2547"/>
<dbReference type="Pfam" id="PF00072">
    <property type="entry name" value="Response_reg"/>
    <property type="match status" value="1"/>
</dbReference>
<dbReference type="PANTHER" id="PTHR45339:SF1">
    <property type="entry name" value="HYBRID SIGNAL TRANSDUCTION HISTIDINE KINASE J"/>
    <property type="match status" value="1"/>
</dbReference>
<dbReference type="Gene3D" id="3.30.565.10">
    <property type="entry name" value="Histidine kinase-like ATPase, C-terminal domain"/>
    <property type="match status" value="1"/>
</dbReference>